<evidence type="ECO:0000256" key="2">
    <source>
        <dbReference type="SAM" id="MobiDB-lite"/>
    </source>
</evidence>
<evidence type="ECO:0000256" key="3">
    <source>
        <dbReference type="SAM" id="Phobius"/>
    </source>
</evidence>
<dbReference type="Pfam" id="PF13531">
    <property type="entry name" value="SBP_bac_11"/>
    <property type="match status" value="1"/>
</dbReference>
<dbReference type="GO" id="GO:0015689">
    <property type="term" value="P:molybdate ion transport"/>
    <property type="evidence" value="ECO:0007669"/>
    <property type="project" value="TreeGrafter"/>
</dbReference>
<name>A0AAT9GNI4_9CREN</name>
<dbReference type="KEGG" id="sjv:SJAV_03810"/>
<feature type="transmembrane region" description="Helical" evidence="3">
    <location>
        <begin position="32"/>
        <end position="52"/>
    </location>
</feature>
<evidence type="ECO:0000313" key="4">
    <source>
        <dbReference type="EMBL" id="BFH72437.1"/>
    </source>
</evidence>
<dbReference type="AlphaFoldDB" id="A0AAT9GNI4"/>
<dbReference type="PANTHER" id="PTHR30632">
    <property type="entry name" value="MOLYBDATE-BINDING PERIPLASMIC PROTEIN"/>
    <property type="match status" value="1"/>
</dbReference>
<dbReference type="Gene3D" id="3.40.190.10">
    <property type="entry name" value="Periplasmic binding protein-like II"/>
    <property type="match status" value="2"/>
</dbReference>
<protein>
    <submittedName>
        <fullName evidence="4">Extracellular solute-binding protein</fullName>
    </submittedName>
</protein>
<dbReference type="EMBL" id="AP031322">
    <property type="protein sequence ID" value="BFH72437.1"/>
    <property type="molecule type" value="Genomic_DNA"/>
</dbReference>
<dbReference type="GO" id="GO:0030973">
    <property type="term" value="F:molybdate ion binding"/>
    <property type="evidence" value="ECO:0007669"/>
    <property type="project" value="TreeGrafter"/>
</dbReference>
<organism evidence="4">
    <name type="scientific">Sulfurisphaera javensis</name>
    <dbReference type="NCBI Taxonomy" id="2049879"/>
    <lineage>
        <taxon>Archaea</taxon>
        <taxon>Thermoproteota</taxon>
        <taxon>Thermoprotei</taxon>
        <taxon>Sulfolobales</taxon>
        <taxon>Sulfolobaceae</taxon>
        <taxon>Sulfurisphaera</taxon>
    </lineage>
</organism>
<comment type="similarity">
    <text evidence="1">Belongs to the bacterial solute-binding protein 1 family. WtpA subfamily.</text>
</comment>
<accession>A0AAT9GNI4</accession>
<dbReference type="PANTHER" id="PTHR30632:SF16">
    <property type="entry name" value="MOLYBDATE_TUNGSTATE-BINDING PROTEIN WTPA"/>
    <property type="match status" value="1"/>
</dbReference>
<keyword evidence="3" id="KW-1133">Transmembrane helix</keyword>
<proteinExistence type="inferred from homology"/>
<sequence>MKIFKYWNITYYTQMAEGKNALKTLYKAISSYLIIAIIVIAIVAVAAVLLFYHPSKTTTTSPVSSSSIPSSTVPTTSTTSSGPVIVYVAGAYKAIFDYLAQQFKNQTGITVDVVPGGSFSLASQIAAGDKVSVFVPVAYIQAVELEGNRDPGWAIAFISDQMAIIYSNYTTQSPYWNELYSNYTMAMKTNESQYWYNFFYLLTTKFSLGISNPSSDPEGLYAYLILKMAGYLYANKSFDYFIKLVDQNPNLRNASTTADFVAPLKSGQLDFTFSYVSYAISQHLDYLKLPPWLSFGYYPNETKWYSFFFYKINVNGQTLKIYGNPVYLYITIPVNATNEQGAIEFVEFIVQHVQELSIFGVTPVTHPILFYQSKSYVPSQILNLLNEGVLQYGGNFSAV</sequence>
<keyword evidence="3" id="KW-0812">Transmembrane</keyword>
<dbReference type="SUPFAM" id="SSF53850">
    <property type="entry name" value="Periplasmic binding protein-like II"/>
    <property type="match status" value="1"/>
</dbReference>
<keyword evidence="3" id="KW-0472">Membrane</keyword>
<evidence type="ECO:0000256" key="1">
    <source>
        <dbReference type="ARBA" id="ARBA00009438"/>
    </source>
</evidence>
<dbReference type="InterPro" id="IPR050682">
    <property type="entry name" value="ModA/WtpA"/>
</dbReference>
<feature type="region of interest" description="Disordered" evidence="2">
    <location>
        <begin position="57"/>
        <end position="79"/>
    </location>
</feature>
<dbReference type="CDD" id="cd13540">
    <property type="entry name" value="PBP2_ModA_WtpA"/>
    <property type="match status" value="1"/>
</dbReference>
<reference evidence="4" key="1">
    <citation type="submission" date="2024-03" db="EMBL/GenBank/DDBJ databases">
        <title>Complete genome sequence of Sulfurisphaera javensis strain KD-1.</title>
        <authorList>
            <person name="Sakai H."/>
            <person name="Nur N."/>
            <person name="Suwanto A."/>
            <person name="Kurosawa N."/>
        </authorList>
    </citation>
    <scope>NUCLEOTIDE SEQUENCE</scope>
    <source>
        <strain evidence="4">KD-1</strain>
    </source>
</reference>
<gene>
    <name evidence="4" type="ORF">SJAV_03810</name>
</gene>